<dbReference type="GO" id="GO:0006805">
    <property type="term" value="P:xenobiotic metabolic process"/>
    <property type="evidence" value="ECO:0000318"/>
    <property type="project" value="GO_Central"/>
</dbReference>
<keyword evidence="11 22" id="KW-0503">Monooxygenase</keyword>
<dbReference type="HOGENOM" id="CLU_001570_22_0_1"/>
<keyword evidence="5 21" id="KW-0349">Heme</keyword>
<evidence type="ECO:0000256" key="15">
    <source>
        <dbReference type="ARBA" id="ARBA00044116"/>
    </source>
</evidence>
<keyword evidence="12" id="KW-0446">Lipid-binding</keyword>
<dbReference type="PANTHER" id="PTHR24289">
    <property type="entry name" value="STEROID 17-ALPHA-HYDROXYLASE/17,20 LYASE"/>
    <property type="match status" value="1"/>
</dbReference>
<dbReference type="GO" id="GO:0016712">
    <property type="term" value="F:oxidoreductase activity, acting on paired donors, with incorporation or reduction of molecular oxygen, reduced flavin or flavoprotein as one donor, and incorporation of one atom of oxygen"/>
    <property type="evidence" value="ECO:0000318"/>
    <property type="project" value="GO_Central"/>
</dbReference>
<keyword evidence="23" id="KW-0732">Signal</keyword>
<comment type="subcellular location">
    <subcellularLocation>
        <location evidence="1">Endomembrane system</location>
        <topology evidence="1">Peripheral membrane protein</topology>
    </subcellularLocation>
    <subcellularLocation>
        <location evidence="3">Endoplasmic reticulum membrane</location>
    </subcellularLocation>
    <subcellularLocation>
        <location evidence="2">Microsome membrane</location>
    </subcellularLocation>
</comment>
<comment type="cofactor">
    <cofactor evidence="21">
        <name>heme</name>
        <dbReference type="ChEBI" id="CHEBI:30413"/>
    </cofactor>
</comment>
<evidence type="ECO:0000256" key="19">
    <source>
        <dbReference type="ARBA" id="ARBA00044304"/>
    </source>
</evidence>
<dbReference type="Pfam" id="PF00067">
    <property type="entry name" value="p450"/>
    <property type="match status" value="1"/>
</dbReference>
<reference evidence="24 25" key="1">
    <citation type="journal article" date="2007" name="Science">
        <title>Sea anemone genome reveals ancestral eumetazoan gene repertoire and genomic organization.</title>
        <authorList>
            <person name="Putnam N.H."/>
            <person name="Srivastava M."/>
            <person name="Hellsten U."/>
            <person name="Dirks B."/>
            <person name="Chapman J."/>
            <person name="Salamov A."/>
            <person name="Terry A."/>
            <person name="Shapiro H."/>
            <person name="Lindquist E."/>
            <person name="Kapitonov V.V."/>
            <person name="Jurka J."/>
            <person name="Genikhovich G."/>
            <person name="Grigoriev I.V."/>
            <person name="Lucas S.M."/>
            <person name="Steele R.E."/>
            <person name="Finnerty J.R."/>
            <person name="Technau U."/>
            <person name="Martindale M.Q."/>
            <person name="Rokhsar D.S."/>
        </authorList>
    </citation>
    <scope>NUCLEOTIDE SEQUENCE [LARGE SCALE GENOMIC DNA]</scope>
    <source>
        <strain evidence="25">CH2 X CH6</strain>
    </source>
</reference>
<dbReference type="EMBL" id="DS469692">
    <property type="protein sequence ID" value="EDO35627.1"/>
    <property type="molecule type" value="Genomic_DNA"/>
</dbReference>
<keyword evidence="13" id="KW-0472">Membrane</keyword>
<feature type="signal peptide" evidence="23">
    <location>
        <begin position="1"/>
        <end position="25"/>
    </location>
</feature>
<dbReference type="PROSITE" id="PS00086">
    <property type="entry name" value="CYTOCHROME_P450"/>
    <property type="match status" value="1"/>
</dbReference>
<dbReference type="GO" id="GO:0008202">
    <property type="term" value="P:steroid metabolic process"/>
    <property type="evidence" value="ECO:0007669"/>
    <property type="project" value="UniProtKB-ARBA"/>
</dbReference>
<evidence type="ECO:0000256" key="7">
    <source>
        <dbReference type="ARBA" id="ARBA00022824"/>
    </source>
</evidence>
<dbReference type="PRINTS" id="PR00385">
    <property type="entry name" value="P450"/>
</dbReference>
<dbReference type="GO" id="GO:0005737">
    <property type="term" value="C:cytoplasm"/>
    <property type="evidence" value="ECO:0000318"/>
    <property type="project" value="GO_Central"/>
</dbReference>
<dbReference type="eggNOG" id="KOG0156">
    <property type="taxonomic scope" value="Eukaryota"/>
</dbReference>
<dbReference type="PhylomeDB" id="A7SKW0"/>
<keyword evidence="6 21" id="KW-0479">Metal-binding</keyword>
<evidence type="ECO:0000256" key="14">
    <source>
        <dbReference type="ARBA" id="ARBA00044040"/>
    </source>
</evidence>
<dbReference type="GO" id="GO:0008610">
    <property type="term" value="P:lipid biosynthetic process"/>
    <property type="evidence" value="ECO:0007669"/>
    <property type="project" value="UniProtKB-ARBA"/>
</dbReference>
<evidence type="ECO:0000256" key="6">
    <source>
        <dbReference type="ARBA" id="ARBA00022723"/>
    </source>
</evidence>
<dbReference type="Gene3D" id="1.10.630.10">
    <property type="entry name" value="Cytochrome P450"/>
    <property type="match status" value="1"/>
</dbReference>
<sequence length="493" mass="55866">MIAEVILLIVTLVLLHHLFHRYTEPSNLPPGPRPYPLIGNLPQVVGSFSSLHVKFTELAKAYGSVYTLYLNGQRSVVVGSAKALHEGLVERKDAIAGRPYSFSMEYGCKGCKNVGFADFSPLYLFKRRVVHSSLRQYYPQVEDNVNHQLDDVLTRIKALDGTAFDPHYLLSLVSLNLMSSITFGTNYTLDDPEFLRLVQMNDAFGQCFGAFNILDMFPFLLHFPIKASKLLKYLATDRYDFLMEKARKHEINYDGKTIRDLTDGFIKALSEAEKDGSEIHSLIDTDHVAMTMGDMVFAGSETSATTMRWMLAYLTVYPEVQARLHQQLDDVIGRDKNTIITLNDRDRLPYVEAVIAETLRVSPPGPFLLPHKATCDTTLDGYLIPKDTTVIFNLWKIQNDPAEWADPHVFNPARFLDEEGKFVNNKNLLPFSAGRRVCLGEKVAKMELFLMTSRLLRHLEFKPLSDGPPPSLEGTYGVVYYPLPYKIRALERL</sequence>
<dbReference type="GO" id="GO:0005506">
    <property type="term" value="F:iron ion binding"/>
    <property type="evidence" value="ECO:0007669"/>
    <property type="project" value="InterPro"/>
</dbReference>
<evidence type="ECO:0000313" key="25">
    <source>
        <dbReference type="Proteomes" id="UP000001593"/>
    </source>
</evidence>
<evidence type="ECO:0000256" key="23">
    <source>
        <dbReference type="SAM" id="SignalP"/>
    </source>
</evidence>
<evidence type="ECO:0000256" key="20">
    <source>
        <dbReference type="ARBA" id="ARBA00044342"/>
    </source>
</evidence>
<keyword evidence="7" id="KW-0256">Endoplasmic reticulum</keyword>
<evidence type="ECO:0000256" key="10">
    <source>
        <dbReference type="ARBA" id="ARBA00023004"/>
    </source>
</evidence>
<evidence type="ECO:0000256" key="17">
    <source>
        <dbReference type="ARBA" id="ARBA00044265"/>
    </source>
</evidence>
<gene>
    <name evidence="24" type="ORF">NEMVEDRAFT_v1g171703</name>
</gene>
<name>A7SKW0_NEMVE</name>
<dbReference type="KEGG" id="nve:5507077"/>
<evidence type="ECO:0000313" key="24">
    <source>
        <dbReference type="EMBL" id="EDO35627.1"/>
    </source>
</evidence>
<dbReference type="STRING" id="45351.A7SKW0"/>
<evidence type="ECO:0000256" key="16">
    <source>
        <dbReference type="ARBA" id="ARBA00044217"/>
    </source>
</evidence>
<dbReference type="GO" id="GO:0006082">
    <property type="term" value="P:organic acid metabolic process"/>
    <property type="evidence" value="ECO:0000318"/>
    <property type="project" value="GO_Central"/>
</dbReference>
<dbReference type="InterPro" id="IPR001128">
    <property type="entry name" value="Cyt_P450"/>
</dbReference>
<evidence type="ECO:0000256" key="3">
    <source>
        <dbReference type="ARBA" id="ARBA00004586"/>
    </source>
</evidence>
<evidence type="ECO:0000256" key="9">
    <source>
        <dbReference type="ARBA" id="ARBA00023002"/>
    </source>
</evidence>
<dbReference type="OMA" id="THLYPLM"/>
<evidence type="ECO:0000256" key="5">
    <source>
        <dbReference type="ARBA" id="ARBA00022617"/>
    </source>
</evidence>
<evidence type="ECO:0000256" key="1">
    <source>
        <dbReference type="ARBA" id="ARBA00004184"/>
    </source>
</evidence>
<dbReference type="InterPro" id="IPR036396">
    <property type="entry name" value="Cyt_P450_sf"/>
</dbReference>
<dbReference type="EC" id="1.14.14.16" evidence="14"/>
<evidence type="ECO:0000256" key="4">
    <source>
        <dbReference type="ARBA" id="ARBA00010617"/>
    </source>
</evidence>
<evidence type="ECO:0000256" key="8">
    <source>
        <dbReference type="ARBA" id="ARBA00022848"/>
    </source>
</evidence>
<feature type="binding site" description="axial binding residue" evidence="21">
    <location>
        <position position="438"/>
    </location>
    <ligand>
        <name>heme</name>
        <dbReference type="ChEBI" id="CHEBI:30413"/>
    </ligand>
    <ligandPart>
        <name>Fe</name>
        <dbReference type="ChEBI" id="CHEBI:18248"/>
    </ligandPart>
</feature>
<comment type="similarity">
    <text evidence="4 22">Belongs to the cytochrome P450 family.</text>
</comment>
<dbReference type="GO" id="GO:0005789">
    <property type="term" value="C:endoplasmic reticulum membrane"/>
    <property type="evidence" value="ECO:0007669"/>
    <property type="project" value="UniProtKB-SubCell"/>
</dbReference>
<proteinExistence type="inferred from homology"/>
<keyword evidence="9 22" id="KW-0560">Oxidoreductase</keyword>
<accession>A7SKW0</accession>
<dbReference type="AlphaFoldDB" id="A7SKW0"/>
<evidence type="ECO:0000256" key="12">
    <source>
        <dbReference type="ARBA" id="ARBA00023121"/>
    </source>
</evidence>
<evidence type="ECO:0000256" key="21">
    <source>
        <dbReference type="PIRSR" id="PIRSR602401-1"/>
    </source>
</evidence>
<evidence type="ECO:0000256" key="22">
    <source>
        <dbReference type="RuleBase" id="RU000461"/>
    </source>
</evidence>
<dbReference type="InterPro" id="IPR017972">
    <property type="entry name" value="Cyt_P450_CS"/>
</dbReference>
<dbReference type="Proteomes" id="UP000001593">
    <property type="component" value="Unassembled WGS sequence"/>
</dbReference>
<evidence type="ECO:0000256" key="11">
    <source>
        <dbReference type="ARBA" id="ARBA00023033"/>
    </source>
</evidence>
<dbReference type="SUPFAM" id="SSF48264">
    <property type="entry name" value="Cytochrome P450"/>
    <property type="match status" value="1"/>
</dbReference>
<organism evidence="24 25">
    <name type="scientific">Nematostella vectensis</name>
    <name type="common">Starlet sea anemone</name>
    <dbReference type="NCBI Taxonomy" id="45351"/>
    <lineage>
        <taxon>Eukaryota</taxon>
        <taxon>Metazoa</taxon>
        <taxon>Cnidaria</taxon>
        <taxon>Anthozoa</taxon>
        <taxon>Hexacorallia</taxon>
        <taxon>Actiniaria</taxon>
        <taxon>Edwardsiidae</taxon>
        <taxon>Nematostella</taxon>
    </lineage>
</organism>
<keyword evidence="10 21" id="KW-0408">Iron</keyword>
<protein>
    <recommendedName>
        <fullName evidence="15">Steroid 21-hydroxylase</fullName>
        <ecNumber evidence="14">1.14.14.16</ecNumber>
    </recommendedName>
    <alternativeName>
        <fullName evidence="19">21-OHase</fullName>
    </alternativeName>
    <alternativeName>
        <fullName evidence="16">Cytochrome P-450c21</fullName>
    </alternativeName>
    <alternativeName>
        <fullName evidence="20">Cytochrome P450 21</fullName>
    </alternativeName>
    <alternativeName>
        <fullName evidence="18">Cytochrome P450 XXI</fullName>
    </alternativeName>
    <alternativeName>
        <fullName evidence="17">Cytochrome P450-C21</fullName>
    </alternativeName>
</protein>
<evidence type="ECO:0000256" key="18">
    <source>
        <dbReference type="ARBA" id="ARBA00044282"/>
    </source>
</evidence>
<dbReference type="GO" id="GO:0004509">
    <property type="term" value="F:steroid 21-monooxygenase activity"/>
    <property type="evidence" value="ECO:0007669"/>
    <property type="project" value="UniProtKB-EC"/>
</dbReference>
<keyword evidence="8" id="KW-0492">Microsome</keyword>
<dbReference type="InterPro" id="IPR002401">
    <property type="entry name" value="Cyt_P450_E_grp-I"/>
</dbReference>
<keyword evidence="25" id="KW-1185">Reference proteome</keyword>
<evidence type="ECO:0000256" key="13">
    <source>
        <dbReference type="ARBA" id="ARBA00023136"/>
    </source>
</evidence>
<dbReference type="PANTHER" id="PTHR24289:SF1">
    <property type="entry name" value="STEROID 17-ALPHA-HYDROXYLASE_17,20 LYASE"/>
    <property type="match status" value="1"/>
</dbReference>
<dbReference type="FunFam" id="1.10.630.10:FF:000049">
    <property type="entry name" value="steroid 21-hydroxylase isoform X1"/>
    <property type="match status" value="1"/>
</dbReference>
<dbReference type="PRINTS" id="PR00463">
    <property type="entry name" value="EP450I"/>
</dbReference>
<dbReference type="GO" id="GO:0008289">
    <property type="term" value="F:lipid binding"/>
    <property type="evidence" value="ECO:0007669"/>
    <property type="project" value="UniProtKB-KW"/>
</dbReference>
<evidence type="ECO:0000256" key="2">
    <source>
        <dbReference type="ARBA" id="ARBA00004524"/>
    </source>
</evidence>
<dbReference type="GO" id="GO:0020037">
    <property type="term" value="F:heme binding"/>
    <property type="evidence" value="ECO:0000318"/>
    <property type="project" value="GO_Central"/>
</dbReference>
<feature type="chain" id="PRO_5002715164" description="Steroid 21-hydroxylase" evidence="23">
    <location>
        <begin position="26"/>
        <end position="493"/>
    </location>
</feature>
<dbReference type="CDD" id="cd11027">
    <property type="entry name" value="CYP17A1-like"/>
    <property type="match status" value="1"/>
</dbReference>
<dbReference type="InParanoid" id="A7SKW0"/>